<name>A0A2R8AF49_9RHOB</name>
<evidence type="ECO:0000256" key="4">
    <source>
        <dbReference type="ARBA" id="ARBA00023136"/>
    </source>
</evidence>
<gene>
    <name evidence="6" type="ORF">POI8812_03196</name>
</gene>
<proteinExistence type="predicted"/>
<feature type="transmembrane region" description="Helical" evidence="5">
    <location>
        <begin position="187"/>
        <end position="215"/>
    </location>
</feature>
<evidence type="ECO:0000256" key="5">
    <source>
        <dbReference type="SAM" id="Phobius"/>
    </source>
</evidence>
<dbReference type="OrthoDB" id="5421146at2"/>
<evidence type="ECO:0000256" key="2">
    <source>
        <dbReference type="ARBA" id="ARBA00022692"/>
    </source>
</evidence>
<protein>
    <recommendedName>
        <fullName evidence="8">CysZ-like protein</fullName>
    </recommendedName>
</protein>
<feature type="transmembrane region" description="Helical" evidence="5">
    <location>
        <begin position="112"/>
        <end position="142"/>
    </location>
</feature>
<dbReference type="EMBL" id="OMKW01000004">
    <property type="protein sequence ID" value="SPF30852.1"/>
    <property type="molecule type" value="Genomic_DNA"/>
</dbReference>
<feature type="transmembrane region" description="Helical" evidence="5">
    <location>
        <begin position="63"/>
        <end position="91"/>
    </location>
</feature>
<keyword evidence="7" id="KW-1185">Reference proteome</keyword>
<feature type="transmembrane region" description="Helical" evidence="5">
    <location>
        <begin position="20"/>
        <end position="43"/>
    </location>
</feature>
<comment type="subcellular location">
    <subcellularLocation>
        <location evidence="1">Membrane</location>
        <topology evidence="1">Multi-pass membrane protein</topology>
    </subcellularLocation>
</comment>
<dbReference type="Proteomes" id="UP000244932">
    <property type="component" value="Unassembled WGS sequence"/>
</dbReference>
<accession>A0A2R8AF49</accession>
<keyword evidence="4 5" id="KW-0472">Membrane</keyword>
<dbReference type="Pfam" id="PF07264">
    <property type="entry name" value="EI24"/>
    <property type="match status" value="1"/>
</dbReference>
<keyword evidence="3 5" id="KW-1133">Transmembrane helix</keyword>
<reference evidence="6 7" key="1">
    <citation type="submission" date="2018-03" db="EMBL/GenBank/DDBJ databases">
        <authorList>
            <person name="Keele B.F."/>
        </authorList>
    </citation>
    <scope>NUCLEOTIDE SEQUENCE [LARGE SCALE GENOMIC DNA]</scope>
    <source>
        <strain evidence="6 7">CeCT 8812</strain>
    </source>
</reference>
<evidence type="ECO:0000256" key="1">
    <source>
        <dbReference type="ARBA" id="ARBA00004141"/>
    </source>
</evidence>
<evidence type="ECO:0000313" key="7">
    <source>
        <dbReference type="Proteomes" id="UP000244932"/>
    </source>
</evidence>
<evidence type="ECO:0000313" key="6">
    <source>
        <dbReference type="EMBL" id="SPF30852.1"/>
    </source>
</evidence>
<evidence type="ECO:0008006" key="8">
    <source>
        <dbReference type="Google" id="ProtNLM"/>
    </source>
</evidence>
<dbReference type="RefSeq" id="WP_108783545.1">
    <property type="nucleotide sequence ID" value="NZ_OMKW01000004.1"/>
</dbReference>
<dbReference type="InterPro" id="IPR059112">
    <property type="entry name" value="CysZ/EI24"/>
</dbReference>
<evidence type="ECO:0000256" key="3">
    <source>
        <dbReference type="ARBA" id="ARBA00022989"/>
    </source>
</evidence>
<dbReference type="AlphaFoldDB" id="A0A2R8AF49"/>
<sequence length="229" mass="24954">MNTAILRALDQLGDPRFRGVLIKAILLTIAVLVALFTLVGWTVSGVDPFTLPWIGEVDPSGWLTGLAIGAMLLASVFLMIPVASICIGFFLEDIAGAVEDRYYPSLPKANKLSVPAAIIDSLQFFGILVAANLAALIIYIFVAPLAPFIFYIVNGYLLGREYFHLVALRRLPKREAVALRKANKGRIWVMGIAMAVPLSIPILNLIIPFVGVAAYTHLFHQLRGRVAVD</sequence>
<organism evidence="6 7">
    <name type="scientific">Pontivivens insulae</name>
    <dbReference type="NCBI Taxonomy" id="1639689"/>
    <lineage>
        <taxon>Bacteria</taxon>
        <taxon>Pseudomonadati</taxon>
        <taxon>Pseudomonadota</taxon>
        <taxon>Alphaproteobacteria</taxon>
        <taxon>Rhodobacterales</taxon>
        <taxon>Paracoccaceae</taxon>
        <taxon>Pontivivens</taxon>
    </lineage>
</organism>
<keyword evidence="2 5" id="KW-0812">Transmembrane</keyword>